<dbReference type="OrthoDB" id="9797575at2"/>
<organism evidence="1 2">
    <name type="scientific">Paracoccus suum</name>
    <dbReference type="NCBI Taxonomy" id="2259340"/>
    <lineage>
        <taxon>Bacteria</taxon>
        <taxon>Pseudomonadati</taxon>
        <taxon>Pseudomonadota</taxon>
        <taxon>Alphaproteobacteria</taxon>
        <taxon>Rhodobacterales</taxon>
        <taxon>Paracoccaceae</taxon>
        <taxon>Paracoccus</taxon>
    </lineage>
</organism>
<keyword evidence="1" id="KW-0131">Cell cycle</keyword>
<dbReference type="InterPro" id="IPR042233">
    <property type="entry name" value="Cell_div_ZapA_N"/>
</dbReference>
<proteinExistence type="predicted"/>
<dbReference type="InterPro" id="IPR007838">
    <property type="entry name" value="Cell_div_ZapA-like"/>
</dbReference>
<dbReference type="Proteomes" id="UP000252023">
    <property type="component" value="Chromosome"/>
</dbReference>
<keyword evidence="1" id="KW-0132">Cell division</keyword>
<dbReference type="AlphaFoldDB" id="A0A344PH05"/>
<dbReference type="RefSeq" id="WP_114074979.1">
    <property type="nucleotide sequence ID" value="NZ_CP030918.1"/>
</dbReference>
<sequence>MATVEFQIGHKDYTLACQAGEERALRRAAQLLDAEAAQIVEQAGRMPEARLLLLAGLMLSDRMAGLEDRMAATERELTRLKTNPLQVEVPVIPQQIGEALAELAARAEAIALRAEDALADEGAGDEGESTAGAPA</sequence>
<keyword evidence="2" id="KW-1185">Reference proteome</keyword>
<name>A0A344PH05_9RHOB</name>
<protein>
    <submittedName>
        <fullName evidence="1">Cell division protein ZapA</fullName>
    </submittedName>
</protein>
<accession>A0A344PH05</accession>
<dbReference type="GO" id="GO:0051301">
    <property type="term" value="P:cell division"/>
    <property type="evidence" value="ECO:0007669"/>
    <property type="project" value="UniProtKB-KW"/>
</dbReference>
<dbReference type="SUPFAM" id="SSF102829">
    <property type="entry name" value="Cell division protein ZapA-like"/>
    <property type="match status" value="1"/>
</dbReference>
<dbReference type="Pfam" id="PF05164">
    <property type="entry name" value="ZapA"/>
    <property type="match status" value="1"/>
</dbReference>
<dbReference type="EMBL" id="CP030918">
    <property type="protein sequence ID" value="AXC48660.1"/>
    <property type="molecule type" value="Genomic_DNA"/>
</dbReference>
<dbReference type="InterPro" id="IPR036192">
    <property type="entry name" value="Cell_div_ZapA-like_sf"/>
</dbReference>
<evidence type="ECO:0000313" key="1">
    <source>
        <dbReference type="EMBL" id="AXC48660.1"/>
    </source>
</evidence>
<dbReference type="KEGG" id="pars:DRW48_02210"/>
<evidence type="ECO:0000313" key="2">
    <source>
        <dbReference type="Proteomes" id="UP000252023"/>
    </source>
</evidence>
<dbReference type="Gene3D" id="3.30.160.880">
    <property type="entry name" value="Cell division protein ZapA protomer, N-terminal domain"/>
    <property type="match status" value="1"/>
</dbReference>
<gene>
    <name evidence="1" type="ORF">DRW48_02210</name>
</gene>
<reference evidence="2" key="1">
    <citation type="submission" date="2018-07" db="EMBL/GenBank/DDBJ databases">
        <title>Genome sequencing of Paracoccus sp. SC2-6.</title>
        <authorList>
            <person name="Heo J."/>
            <person name="Kim S.-J."/>
            <person name="Kwon S.-W."/>
        </authorList>
    </citation>
    <scope>NUCLEOTIDE SEQUENCE [LARGE SCALE GENOMIC DNA]</scope>
    <source>
        <strain evidence="2">SC2-6</strain>
    </source>
</reference>